<dbReference type="InterPro" id="IPR011990">
    <property type="entry name" value="TPR-like_helical_dom_sf"/>
</dbReference>
<evidence type="ECO:0000313" key="3">
    <source>
        <dbReference type="Proteomes" id="UP000202440"/>
    </source>
</evidence>
<accession>A0A222FLM8</accession>
<dbReference type="OrthoDB" id="6397696at2"/>
<keyword evidence="3" id="KW-1185">Reference proteome</keyword>
<dbReference type="KEGG" id="bsan:CHH28_11650"/>
<dbReference type="Pfam" id="PF12895">
    <property type="entry name" value="ANAPC3"/>
    <property type="match status" value="1"/>
</dbReference>
<dbReference type="Gene3D" id="1.25.40.10">
    <property type="entry name" value="Tetratricopeptide repeat domain"/>
    <property type="match status" value="3"/>
</dbReference>
<feature type="signal peptide" evidence="1">
    <location>
        <begin position="1"/>
        <end position="19"/>
    </location>
</feature>
<dbReference type="Proteomes" id="UP000202440">
    <property type="component" value="Chromosome"/>
</dbReference>
<organism evidence="2 3">
    <name type="scientific">Bacterioplanes sanyensis</name>
    <dbReference type="NCBI Taxonomy" id="1249553"/>
    <lineage>
        <taxon>Bacteria</taxon>
        <taxon>Pseudomonadati</taxon>
        <taxon>Pseudomonadota</taxon>
        <taxon>Gammaproteobacteria</taxon>
        <taxon>Oceanospirillales</taxon>
        <taxon>Oceanospirillaceae</taxon>
        <taxon>Bacterioplanes</taxon>
    </lineage>
</organism>
<feature type="chain" id="PRO_5013370396" description="Tetratricopeptide repeat protein" evidence="1">
    <location>
        <begin position="20"/>
        <end position="433"/>
    </location>
</feature>
<dbReference type="InterPro" id="IPR019734">
    <property type="entry name" value="TPR_rpt"/>
</dbReference>
<dbReference type="AlphaFoldDB" id="A0A222FLM8"/>
<dbReference type="EMBL" id="CP022530">
    <property type="protein sequence ID" value="ASP39291.1"/>
    <property type="molecule type" value="Genomic_DNA"/>
</dbReference>
<name>A0A222FLM8_9GAMM</name>
<reference evidence="2 3" key="1">
    <citation type="submission" date="2017-07" db="EMBL/GenBank/DDBJ databases">
        <title>Annotated genome sequence of Bacterioplanes sanyensis isolated from Red Sea.</title>
        <authorList>
            <person name="Rehman Z.U."/>
        </authorList>
    </citation>
    <scope>NUCLEOTIDE SEQUENCE [LARGE SCALE GENOMIC DNA]</scope>
    <source>
        <strain evidence="2 3">NV9</strain>
    </source>
</reference>
<dbReference type="RefSeq" id="WP_094060471.1">
    <property type="nucleotide sequence ID" value="NZ_CP022530.1"/>
</dbReference>
<dbReference type="SUPFAM" id="SSF48452">
    <property type="entry name" value="TPR-like"/>
    <property type="match status" value="1"/>
</dbReference>
<proteinExistence type="predicted"/>
<evidence type="ECO:0000313" key="2">
    <source>
        <dbReference type="EMBL" id="ASP39291.1"/>
    </source>
</evidence>
<dbReference type="PROSITE" id="PS51257">
    <property type="entry name" value="PROKAR_LIPOPROTEIN"/>
    <property type="match status" value="1"/>
</dbReference>
<dbReference type="SMART" id="SM00028">
    <property type="entry name" value="TPR"/>
    <property type="match status" value="3"/>
</dbReference>
<gene>
    <name evidence="2" type="ORF">CHH28_11650</name>
</gene>
<evidence type="ECO:0008006" key="4">
    <source>
        <dbReference type="Google" id="ProtNLM"/>
    </source>
</evidence>
<sequence length="433" mass="49514">MKALVAVVAAGMVSCSMLAFTPTSAIAVEQSASEKSSATKNKRVKRAQTMREQVFKRLEVARDLADKNQYAEALEELESLERMRRNSYEKAMTYNMVAYVHFNQEDYPGAIKAYEQLIAIDNIPESLEQNTLYSLAKLYLIGEDYKKALGPLNRWFGLVEKPSAEAYVLRAQIYFQLEQFKKALPDIKVAISEEKAKGKKPRENWLMLERAIYYQNRDFVSLARCLQDLATYYPKGQYWMQLSAVYSELGKPMKELSTLETAYDKGLLDKENQLISLVQALLSQEVPYKAARILSKGMKDGQIEDNARNLSMLGDAWMLAKEYDKAIVVMAKAAKASGKGDDYFKLAQIHTERQEWKQALTNVDNALKDNKVKNRDSVRTLKGLVLFNMDNLEAAEKVFVSLKKDRPEDRMAAQWLTYIQGEKQRRAYMAEVQ</sequence>
<evidence type="ECO:0000256" key="1">
    <source>
        <dbReference type="SAM" id="SignalP"/>
    </source>
</evidence>
<keyword evidence="1" id="KW-0732">Signal</keyword>
<protein>
    <recommendedName>
        <fullName evidence="4">Tetratricopeptide repeat protein</fullName>
    </recommendedName>
</protein>